<evidence type="ECO:0000313" key="2">
    <source>
        <dbReference type="Proteomes" id="UP001597357"/>
    </source>
</evidence>
<keyword evidence="2" id="KW-1185">Reference proteome</keyword>
<reference evidence="2" key="1">
    <citation type="journal article" date="2019" name="Int. J. Syst. Evol. Microbiol.">
        <title>The Global Catalogue of Microorganisms (GCM) 10K type strain sequencing project: providing services to taxonomists for standard genome sequencing and annotation.</title>
        <authorList>
            <consortium name="The Broad Institute Genomics Platform"/>
            <consortium name="The Broad Institute Genome Sequencing Center for Infectious Disease"/>
            <person name="Wu L."/>
            <person name="Ma J."/>
        </authorList>
    </citation>
    <scope>NUCLEOTIDE SEQUENCE [LARGE SCALE GENOMIC DNA]</scope>
    <source>
        <strain evidence="2">KCTC 42255</strain>
    </source>
</reference>
<accession>A0ABW5SC68</accession>
<gene>
    <name evidence="1" type="ORF">ACFSQ0_03145</name>
</gene>
<protein>
    <recommendedName>
        <fullName evidence="3">SMI1/KNR4 family protein</fullName>
    </recommendedName>
</protein>
<dbReference type="EMBL" id="JBHULZ010000015">
    <property type="protein sequence ID" value="MFD2696975.1"/>
    <property type="molecule type" value="Genomic_DNA"/>
</dbReference>
<evidence type="ECO:0008006" key="3">
    <source>
        <dbReference type="Google" id="ProtNLM"/>
    </source>
</evidence>
<organism evidence="1 2">
    <name type="scientific">Mesonia sediminis</name>
    <dbReference type="NCBI Taxonomy" id="1703946"/>
    <lineage>
        <taxon>Bacteria</taxon>
        <taxon>Pseudomonadati</taxon>
        <taxon>Bacteroidota</taxon>
        <taxon>Flavobacteriia</taxon>
        <taxon>Flavobacteriales</taxon>
        <taxon>Flavobacteriaceae</taxon>
        <taxon>Mesonia</taxon>
    </lineage>
</organism>
<name>A0ABW5SC68_9FLAO</name>
<sequence>MKTGEKFYQLCTKLGIGKWEWNFDSTIPKTELIFSIEEIHKLNDLKIVFNGENGGFVLGNSHDDGGIHLLQLDIEKNIIKYAGEMEGYEYLSSPLKSELHSNELVKINNLTTEIDANKKITIPKTCNIIDTSDIDVPVILLSGYKQFIINKKSTFNYINEIIEIEKKY</sequence>
<comment type="caution">
    <text evidence="1">The sequence shown here is derived from an EMBL/GenBank/DDBJ whole genome shotgun (WGS) entry which is preliminary data.</text>
</comment>
<proteinExistence type="predicted"/>
<dbReference type="Proteomes" id="UP001597357">
    <property type="component" value="Unassembled WGS sequence"/>
</dbReference>
<evidence type="ECO:0000313" key="1">
    <source>
        <dbReference type="EMBL" id="MFD2696975.1"/>
    </source>
</evidence>
<dbReference type="RefSeq" id="WP_379043996.1">
    <property type="nucleotide sequence ID" value="NZ_JBHULZ010000015.1"/>
</dbReference>